<sequence length="115" mass="13449">MLQHYRATLNEADTNLSDSLRYALICSIRTPVDQAVFELYKDDNHVPGTLQWAAYDTKILKIKQVYGVGGLYEVTLRIYPYYNAHNSYGIDEVVVNTNQELIRYRHVHTYPLPRR</sequence>
<evidence type="ECO:0000313" key="2">
    <source>
        <dbReference type="Proteomes" id="UP001418796"/>
    </source>
</evidence>
<organism evidence="1 2">
    <name type="scientific">Alkalicoccobacillus gibsonii</name>
    <dbReference type="NCBI Taxonomy" id="79881"/>
    <lineage>
        <taxon>Bacteria</taxon>
        <taxon>Bacillati</taxon>
        <taxon>Bacillota</taxon>
        <taxon>Bacilli</taxon>
        <taxon>Bacillales</taxon>
        <taxon>Bacillaceae</taxon>
        <taxon>Alkalicoccobacillus</taxon>
    </lineage>
</organism>
<reference evidence="1 2" key="1">
    <citation type="submission" date="2024-03" db="EMBL/GenBank/DDBJ databases">
        <title>Bacilli Hybrid Assemblies.</title>
        <authorList>
            <person name="Kovac J."/>
        </authorList>
    </citation>
    <scope>NUCLEOTIDE SEQUENCE [LARGE SCALE GENOMIC DNA]</scope>
    <source>
        <strain evidence="1 2">FSL R7-0666</strain>
    </source>
</reference>
<proteinExistence type="predicted"/>
<accession>A0ABU9VD92</accession>
<gene>
    <name evidence="1" type="ORF">MKY91_01655</name>
</gene>
<dbReference type="InterPro" id="IPR024984">
    <property type="entry name" value="DUF3888"/>
</dbReference>
<name>A0ABU9VD92_9BACI</name>
<protein>
    <submittedName>
        <fullName evidence="1">DUF3888 domain-containing protein</fullName>
    </submittedName>
</protein>
<dbReference type="Proteomes" id="UP001418796">
    <property type="component" value="Unassembled WGS sequence"/>
</dbReference>
<comment type="caution">
    <text evidence="1">The sequence shown here is derived from an EMBL/GenBank/DDBJ whole genome shotgun (WGS) entry which is preliminary data.</text>
</comment>
<dbReference type="Pfam" id="PF13027">
    <property type="entry name" value="DUF3888"/>
    <property type="match status" value="1"/>
</dbReference>
<keyword evidence="2" id="KW-1185">Reference proteome</keyword>
<evidence type="ECO:0000313" key="1">
    <source>
        <dbReference type="EMBL" id="MEN0641864.1"/>
    </source>
</evidence>
<dbReference type="RefSeq" id="WP_343129040.1">
    <property type="nucleotide sequence ID" value="NZ_JBCITK010000001.1"/>
</dbReference>
<dbReference type="EMBL" id="JBCITK010000001">
    <property type="protein sequence ID" value="MEN0641864.1"/>
    <property type="molecule type" value="Genomic_DNA"/>
</dbReference>